<organism evidence="1">
    <name type="scientific">marine sediment metagenome</name>
    <dbReference type="NCBI Taxonomy" id="412755"/>
    <lineage>
        <taxon>unclassified sequences</taxon>
        <taxon>metagenomes</taxon>
        <taxon>ecological metagenomes</taxon>
    </lineage>
</organism>
<name>A0A0F9GDH0_9ZZZZ</name>
<accession>A0A0F9GDH0</accession>
<dbReference type="AlphaFoldDB" id="A0A0F9GDH0"/>
<protein>
    <submittedName>
        <fullName evidence="1">Uncharacterized protein</fullName>
    </submittedName>
</protein>
<evidence type="ECO:0000313" key="1">
    <source>
        <dbReference type="EMBL" id="KKL88561.1"/>
    </source>
</evidence>
<sequence>MGKKKITINKLSMKGLEEVQRSKFPTLIRVGEKKWKNQYLETESLWDDFSIIKIKKKKITRNSIIEDLVVA</sequence>
<comment type="caution">
    <text evidence="1">The sequence shown here is derived from an EMBL/GenBank/DDBJ whole genome shotgun (WGS) entry which is preliminary data.</text>
</comment>
<reference evidence="1" key="1">
    <citation type="journal article" date="2015" name="Nature">
        <title>Complex archaea that bridge the gap between prokaryotes and eukaryotes.</title>
        <authorList>
            <person name="Spang A."/>
            <person name="Saw J.H."/>
            <person name="Jorgensen S.L."/>
            <person name="Zaremba-Niedzwiedzka K."/>
            <person name="Martijn J."/>
            <person name="Lind A.E."/>
            <person name="van Eijk R."/>
            <person name="Schleper C."/>
            <person name="Guy L."/>
            <person name="Ettema T.J."/>
        </authorList>
    </citation>
    <scope>NUCLEOTIDE SEQUENCE</scope>
</reference>
<feature type="non-terminal residue" evidence="1">
    <location>
        <position position="71"/>
    </location>
</feature>
<gene>
    <name evidence="1" type="ORF">LCGC14_1923400</name>
</gene>
<dbReference type="EMBL" id="LAZR01020530">
    <property type="protein sequence ID" value="KKL88561.1"/>
    <property type="molecule type" value="Genomic_DNA"/>
</dbReference>
<proteinExistence type="predicted"/>